<keyword evidence="3" id="KW-0186">Copper</keyword>
<dbReference type="PANTHER" id="PTHR10638">
    <property type="entry name" value="COPPER AMINE OXIDASE"/>
    <property type="match status" value="1"/>
</dbReference>
<keyword evidence="3" id="KW-0479">Metal-binding</keyword>
<keyword evidence="7" id="KW-0614">Plasmid</keyword>
<dbReference type="Gene3D" id="2.70.98.20">
    <property type="entry name" value="Copper amine oxidase, catalytic domain"/>
    <property type="match status" value="1"/>
</dbReference>
<protein>
    <recommendedName>
        <fullName evidence="3">Amine oxidase</fullName>
        <ecNumber evidence="3">1.4.3.-</ecNumber>
    </recommendedName>
</protein>
<feature type="domain" description="Copper amine oxidase catalytic" evidence="6">
    <location>
        <begin position="142"/>
        <end position="383"/>
    </location>
</feature>
<evidence type="ECO:0000256" key="3">
    <source>
        <dbReference type="RuleBase" id="RU000672"/>
    </source>
</evidence>
<keyword evidence="1 3" id="KW-0801">TPQ</keyword>
<comment type="cofactor">
    <cofactor evidence="3">
        <name>Cu cation</name>
        <dbReference type="ChEBI" id="CHEBI:23378"/>
    </cofactor>
    <text evidence="3">Contains 1 topaquinone per subunit.</text>
</comment>
<evidence type="ECO:0000313" key="7">
    <source>
        <dbReference type="EMBL" id="MBO0611766.1"/>
    </source>
</evidence>
<feature type="active site" description="Proton acceptor" evidence="1">
    <location>
        <position position="93"/>
    </location>
</feature>
<dbReference type="GO" id="GO:0005507">
    <property type="term" value="F:copper ion binding"/>
    <property type="evidence" value="ECO:0007669"/>
    <property type="project" value="InterPro"/>
</dbReference>
<evidence type="ECO:0000256" key="1">
    <source>
        <dbReference type="PIRSR" id="PIRSR600269-50"/>
    </source>
</evidence>
<proteinExistence type="inferred from homology"/>
<dbReference type="RefSeq" id="WP_207249280.1">
    <property type="nucleotide sequence ID" value="NZ_JAFMPM010000005.1"/>
</dbReference>
<evidence type="ECO:0000259" key="6">
    <source>
        <dbReference type="Pfam" id="PF01179"/>
    </source>
</evidence>
<organism evidence="8">
    <name type="scientific">Thiothrix fructosivorans</name>
    <dbReference type="NCBI Taxonomy" id="111770"/>
    <lineage>
        <taxon>Bacteria</taxon>
        <taxon>Pseudomonadati</taxon>
        <taxon>Pseudomonadota</taxon>
        <taxon>Gammaproteobacteria</taxon>
        <taxon>Thiotrichales</taxon>
        <taxon>Thiotrichaceae</taxon>
        <taxon>Thiothrix</taxon>
    </lineage>
</organism>
<dbReference type="InterPro" id="IPR000269">
    <property type="entry name" value="Cu_amine_oxidase"/>
</dbReference>
<feature type="active site" description="Schiff-base intermediate with substrate; via topaquinone" evidence="1">
    <location>
        <position position="160"/>
    </location>
</feature>
<dbReference type="EMBL" id="JAFMPM010000005">
    <property type="protein sequence ID" value="MBO0611766.1"/>
    <property type="molecule type" value="Genomic_DNA"/>
</dbReference>
<dbReference type="GO" id="GO:0048038">
    <property type="term" value="F:quinone binding"/>
    <property type="evidence" value="ECO:0007669"/>
    <property type="project" value="InterPro"/>
</dbReference>
<evidence type="ECO:0000313" key="8">
    <source>
        <dbReference type="EMBL" id="QTX10578.1"/>
    </source>
</evidence>
<dbReference type="EC" id="1.4.3.-" evidence="3"/>
<dbReference type="Proteomes" id="UP000664466">
    <property type="component" value="Unassembled WGS sequence"/>
</dbReference>
<dbReference type="InterPro" id="IPR015798">
    <property type="entry name" value="Cu_amine_oxidase_C"/>
</dbReference>
<dbReference type="Pfam" id="PF01179">
    <property type="entry name" value="Cu_amine_oxid"/>
    <property type="match status" value="1"/>
</dbReference>
<evidence type="ECO:0000256" key="4">
    <source>
        <dbReference type="SAM" id="MobiDB-lite"/>
    </source>
</evidence>
<dbReference type="PANTHER" id="PTHR10638:SF20">
    <property type="entry name" value="AMINE OXIDASE"/>
    <property type="match status" value="1"/>
</dbReference>
<feature type="compositionally biased region" description="Polar residues" evidence="4">
    <location>
        <begin position="384"/>
        <end position="395"/>
    </location>
</feature>
<keyword evidence="3" id="KW-0560">Oxidoreductase</keyword>
<keyword evidence="5" id="KW-0732">Signal</keyword>
<accession>A0A8B0SKK0</accession>
<keyword evidence="9" id="KW-1185">Reference proteome</keyword>
<dbReference type="SUPFAM" id="SSF49998">
    <property type="entry name" value="Amine oxidase catalytic domain"/>
    <property type="match status" value="1"/>
</dbReference>
<gene>
    <name evidence="8" type="ORF">J1836_018740</name>
    <name evidence="7" type="ORF">J1836_02325</name>
</gene>
<comment type="PTM">
    <text evidence="2 3">Topaquinone (TPQ) is generated by copper-dependent autoxidation of a specific tyrosyl residue.</text>
</comment>
<evidence type="ECO:0000256" key="2">
    <source>
        <dbReference type="PIRSR" id="PIRSR600269-51"/>
    </source>
</evidence>
<feature type="chain" id="PRO_5032937285" description="Amine oxidase" evidence="5">
    <location>
        <begin position="23"/>
        <end position="453"/>
    </location>
</feature>
<evidence type="ECO:0000256" key="5">
    <source>
        <dbReference type="SAM" id="SignalP"/>
    </source>
</evidence>
<feature type="signal peptide" evidence="5">
    <location>
        <begin position="1"/>
        <end position="22"/>
    </location>
</feature>
<dbReference type="EMBL" id="CP072748">
    <property type="protein sequence ID" value="QTX10578.1"/>
    <property type="molecule type" value="Genomic_DNA"/>
</dbReference>
<reference evidence="8" key="2">
    <citation type="submission" date="2021-04" db="EMBL/GenBank/DDBJ databases">
        <title>Complete Genome and methylome analysis of Thiothrix fructosivorans ATCC 49748.</title>
        <authorList>
            <person name="Fomenkov A."/>
            <person name="Sun L."/>
            <person name="Vincze T."/>
            <person name="Grabovich M.Y."/>
            <person name="Roberts R.J."/>
        </authorList>
    </citation>
    <scope>NUCLEOTIDE SEQUENCE</scope>
    <source>
        <strain evidence="8">ATCC 49748</strain>
    </source>
</reference>
<dbReference type="AlphaFoldDB" id="A0A8B0SKK0"/>
<dbReference type="InterPro" id="IPR036460">
    <property type="entry name" value="Cu_amine_oxidase_C_sf"/>
</dbReference>
<dbReference type="GO" id="GO:0008131">
    <property type="term" value="F:primary methylamine oxidase activity"/>
    <property type="evidence" value="ECO:0007669"/>
    <property type="project" value="InterPro"/>
</dbReference>
<sequence>MNISYYLYAILLCSGFIPSLQAAEFCDDAYYVDTTLPNQARWDMCWEHRAREGVLLHHIHYTPANGTRRMVLYQAAVAQIHVPYDNNSSRFHDVTDYGLGDKYISALKPEECISGKLLNYFGKNILCQQVQPRDDAYSVDNERQQGDALSLFSVSVIGSYNYIPEWRFFDDGTIQPGMGATGALQRFGYNSLMPHGWPLTDYKVGIAHLHNFFWKLDFELGGTPNDDAVEEINYTQSDGKTLRNNTRFTTEAARSVDPVQLRSWRILDTQLTNSKNLPISYDIQLPESGQRDAGPSFEPFTEHDIYITKQKSCELFASHNPSTNGCAEDLSTFANGENIEGQDVVVWASTTFYHMPRAEDAPRMDAHWSHISLIPRDWHDKNPLSDSAETAAKTSTPPPVPPTPPVVPVEVVNTATFLGKGWLYPRHFNIPLIMRSLQLAWAAERFKPFTKSP</sequence>
<comment type="similarity">
    <text evidence="3">Belongs to the copper/topaquinone oxidase family.</text>
</comment>
<evidence type="ECO:0000313" key="9">
    <source>
        <dbReference type="Proteomes" id="UP000664466"/>
    </source>
</evidence>
<geneLocation type="plasmid" evidence="7">
    <name>pTfr446</name>
</geneLocation>
<dbReference type="GO" id="GO:0009308">
    <property type="term" value="P:amine metabolic process"/>
    <property type="evidence" value="ECO:0007669"/>
    <property type="project" value="UniProtKB-UniRule"/>
</dbReference>
<feature type="region of interest" description="Disordered" evidence="4">
    <location>
        <begin position="379"/>
        <end position="403"/>
    </location>
</feature>
<name>A0A8B0SKK0_9GAMM</name>
<feature type="modified residue" description="2',4',5'-topaquinone" evidence="2">
    <location>
        <position position="160"/>
    </location>
</feature>
<reference evidence="7 9" key="1">
    <citation type="submission" date="2021-03" db="EMBL/GenBank/DDBJ databases">
        <title>Draft genome and methylome analysis of Thiotrix fructosivoruns ATCC 49748.</title>
        <authorList>
            <person name="Fomenkov A."/>
            <person name="Grabovich M.Y."/>
            <person name="Roberts R.J."/>
        </authorList>
    </citation>
    <scope>NUCLEOTIDE SEQUENCE [LARGE SCALE GENOMIC DNA]</scope>
    <source>
        <strain evidence="7 9">ATCC 49748</strain>
        <plasmid evidence="7">pTfr446</plasmid>
    </source>
</reference>